<evidence type="ECO:0000259" key="1">
    <source>
        <dbReference type="Pfam" id="PF08241"/>
    </source>
</evidence>
<dbReference type="EMBL" id="JAADYS010001279">
    <property type="protein sequence ID" value="KAF4463902.1"/>
    <property type="molecule type" value="Genomic_DNA"/>
</dbReference>
<feature type="domain" description="Methyltransferase type 11" evidence="1">
    <location>
        <begin position="42"/>
        <end position="146"/>
    </location>
</feature>
<sequence>MSRPKFDTSASAYKRIAQDVSRRIAATALRHIPVIQPGNHILDLACGACGVTSAIMNMAEHQSTSPPSITGVDIDQDMIQLYQAEAKSKGWRNVRSKVQDAQDLEGFLDEEFDLVFMNFGLMFVAHGEACVKEIYRVLKPGGFALITTWKKPGVPMILGGAARAMGIDYPLPTSGGWDTKEKLLSTVEAGGFKSQNLKIVVEQTVYEGAEGNDIVAELCFYLQNRLQDKLPHDGHAALEDVVREQLSPAETERGTVDMIAWVCVAMKD</sequence>
<dbReference type="Gene3D" id="3.40.50.150">
    <property type="entry name" value="Vaccinia Virus protein VP39"/>
    <property type="match status" value="1"/>
</dbReference>
<protein>
    <submittedName>
        <fullName evidence="2">Methyltransferase type 11</fullName>
    </submittedName>
</protein>
<dbReference type="GO" id="GO:0032259">
    <property type="term" value="P:methylation"/>
    <property type="evidence" value="ECO:0007669"/>
    <property type="project" value="UniProtKB-KW"/>
</dbReference>
<dbReference type="CDD" id="cd02440">
    <property type="entry name" value="AdoMet_MTases"/>
    <property type="match status" value="1"/>
</dbReference>
<dbReference type="InterPro" id="IPR050508">
    <property type="entry name" value="Methyltransf_Superfamily"/>
</dbReference>
<comment type="caution">
    <text evidence="2">The sequence shown here is derived from an EMBL/GenBank/DDBJ whole genome shotgun (WGS) entry which is preliminary data.</text>
</comment>
<evidence type="ECO:0000313" key="2">
    <source>
        <dbReference type="EMBL" id="KAF4463902.1"/>
    </source>
</evidence>
<dbReference type="OrthoDB" id="10017101at2759"/>
<dbReference type="InterPro" id="IPR013216">
    <property type="entry name" value="Methyltransf_11"/>
</dbReference>
<evidence type="ECO:0000313" key="3">
    <source>
        <dbReference type="Proteomes" id="UP000554235"/>
    </source>
</evidence>
<dbReference type="Pfam" id="PF08241">
    <property type="entry name" value="Methyltransf_11"/>
    <property type="match status" value="1"/>
</dbReference>
<keyword evidence="3" id="KW-1185">Reference proteome</keyword>
<keyword evidence="2" id="KW-0489">Methyltransferase</keyword>
<accession>A0A8H4L999</accession>
<dbReference type="PANTHER" id="PTHR42912:SF80">
    <property type="entry name" value="METHYLTRANSFERASE DOMAIN-CONTAINING PROTEIN"/>
    <property type="match status" value="1"/>
</dbReference>
<dbReference type="AlphaFoldDB" id="A0A8H4L999"/>
<dbReference type="InterPro" id="IPR029063">
    <property type="entry name" value="SAM-dependent_MTases_sf"/>
</dbReference>
<organism evidence="2 3">
    <name type="scientific">Fusarium albosuccineum</name>
    <dbReference type="NCBI Taxonomy" id="1237068"/>
    <lineage>
        <taxon>Eukaryota</taxon>
        <taxon>Fungi</taxon>
        <taxon>Dikarya</taxon>
        <taxon>Ascomycota</taxon>
        <taxon>Pezizomycotina</taxon>
        <taxon>Sordariomycetes</taxon>
        <taxon>Hypocreomycetidae</taxon>
        <taxon>Hypocreales</taxon>
        <taxon>Nectriaceae</taxon>
        <taxon>Fusarium</taxon>
        <taxon>Fusarium decemcellulare species complex</taxon>
    </lineage>
</organism>
<dbReference type="GO" id="GO:0008757">
    <property type="term" value="F:S-adenosylmethionine-dependent methyltransferase activity"/>
    <property type="evidence" value="ECO:0007669"/>
    <property type="project" value="InterPro"/>
</dbReference>
<reference evidence="2 3" key="1">
    <citation type="submission" date="2020-01" db="EMBL/GenBank/DDBJ databases">
        <title>Identification and distribution of gene clusters putatively required for synthesis of sphingolipid metabolism inhibitors in phylogenetically diverse species of the filamentous fungus Fusarium.</title>
        <authorList>
            <person name="Kim H.-S."/>
            <person name="Busman M."/>
            <person name="Brown D.W."/>
            <person name="Divon H."/>
            <person name="Uhlig S."/>
            <person name="Proctor R.H."/>
        </authorList>
    </citation>
    <scope>NUCLEOTIDE SEQUENCE [LARGE SCALE GENOMIC DNA]</scope>
    <source>
        <strain evidence="2 3">NRRL 20459</strain>
    </source>
</reference>
<name>A0A8H4L999_9HYPO</name>
<dbReference type="SUPFAM" id="SSF53335">
    <property type="entry name" value="S-adenosyl-L-methionine-dependent methyltransferases"/>
    <property type="match status" value="1"/>
</dbReference>
<gene>
    <name evidence="2" type="ORF">FALBO_9274</name>
</gene>
<dbReference type="Proteomes" id="UP000554235">
    <property type="component" value="Unassembled WGS sequence"/>
</dbReference>
<dbReference type="PANTHER" id="PTHR42912">
    <property type="entry name" value="METHYLTRANSFERASE"/>
    <property type="match status" value="1"/>
</dbReference>
<proteinExistence type="predicted"/>
<keyword evidence="2" id="KW-0808">Transferase</keyword>